<dbReference type="PIRSF" id="PIRSF000164">
    <property type="entry name" value="DHO_oxidase"/>
    <property type="match status" value="1"/>
</dbReference>
<keyword evidence="9 11" id="KW-0472">Membrane</keyword>
<feature type="binding site" evidence="11">
    <location>
        <position position="172"/>
    </location>
    <ligand>
        <name>substrate</name>
    </ligand>
</feature>
<dbReference type="Pfam" id="PF01180">
    <property type="entry name" value="DHO_dh"/>
    <property type="match status" value="1"/>
</dbReference>
<feature type="binding site" evidence="11">
    <location>
        <begin position="60"/>
        <end position="64"/>
    </location>
    <ligand>
        <name>FMN</name>
        <dbReference type="ChEBI" id="CHEBI:58210"/>
    </ligand>
</feature>
<feature type="binding site" evidence="11">
    <location>
        <position position="262"/>
    </location>
    <ligand>
        <name>FMN</name>
        <dbReference type="ChEBI" id="CHEBI:58210"/>
    </ligand>
</feature>
<comment type="function">
    <text evidence="1 11">Catalyzes the conversion of dihydroorotate to orotate with quinone as electron acceptor.</text>
</comment>
<evidence type="ECO:0000256" key="11">
    <source>
        <dbReference type="HAMAP-Rule" id="MF_00225"/>
    </source>
</evidence>
<evidence type="ECO:0000256" key="7">
    <source>
        <dbReference type="ARBA" id="ARBA00022975"/>
    </source>
</evidence>
<dbReference type="RefSeq" id="WP_184065679.1">
    <property type="nucleotide sequence ID" value="NZ_JACHNZ010000007.1"/>
</dbReference>
<comment type="subunit">
    <text evidence="11">Monomer.</text>
</comment>
<dbReference type="InterPro" id="IPR013785">
    <property type="entry name" value="Aldolase_TIM"/>
</dbReference>
<dbReference type="InterPro" id="IPR005720">
    <property type="entry name" value="Dihydroorotate_DH_cat"/>
</dbReference>
<keyword evidence="7 11" id="KW-0665">Pyrimidine biosynthesis</keyword>
<feature type="binding site" evidence="11">
    <location>
        <begin position="109"/>
        <end position="113"/>
    </location>
    <ligand>
        <name>substrate</name>
    </ligand>
</feature>
<comment type="caution">
    <text evidence="13">The sequence shown here is derived from an EMBL/GenBank/DDBJ whole genome shotgun (WGS) entry which is preliminary data.</text>
</comment>
<dbReference type="InterPro" id="IPR012135">
    <property type="entry name" value="Dihydroorotate_DH_1_2"/>
</dbReference>
<evidence type="ECO:0000259" key="12">
    <source>
        <dbReference type="Pfam" id="PF01180"/>
    </source>
</evidence>
<dbReference type="PANTHER" id="PTHR48109:SF4">
    <property type="entry name" value="DIHYDROOROTATE DEHYDROGENASE (QUINONE), MITOCHONDRIAL"/>
    <property type="match status" value="1"/>
</dbReference>
<dbReference type="EMBL" id="JACHNZ010000007">
    <property type="protein sequence ID" value="MBB4631277.1"/>
    <property type="molecule type" value="Genomic_DNA"/>
</dbReference>
<keyword evidence="11" id="KW-1003">Cell membrane</keyword>
<comment type="pathway">
    <text evidence="3 11">Pyrimidine metabolism; UMP biosynthesis via de novo pathway; orotate from (S)-dihydroorotate (quinone route): step 1/1.</text>
</comment>
<feature type="binding site" evidence="11">
    <location>
        <begin position="312"/>
        <end position="313"/>
    </location>
    <ligand>
        <name>FMN</name>
        <dbReference type="ChEBI" id="CHEBI:58210"/>
    </ligand>
</feature>
<dbReference type="AlphaFoldDB" id="A0A7W7B1I1"/>
<comment type="subcellular location">
    <subcellularLocation>
        <location evidence="11">Cell membrane</location>
        <topology evidence="11">Peripheral membrane protein</topology>
    </subcellularLocation>
    <subcellularLocation>
        <location evidence="2">Membrane</location>
    </subcellularLocation>
</comment>
<evidence type="ECO:0000256" key="9">
    <source>
        <dbReference type="ARBA" id="ARBA00023136"/>
    </source>
</evidence>
<dbReference type="NCBIfam" id="NF003652">
    <property type="entry name" value="PRK05286.2-5"/>
    <property type="match status" value="1"/>
</dbReference>
<evidence type="ECO:0000256" key="3">
    <source>
        <dbReference type="ARBA" id="ARBA00005161"/>
    </source>
</evidence>
<evidence type="ECO:0000256" key="8">
    <source>
        <dbReference type="ARBA" id="ARBA00023002"/>
    </source>
</evidence>
<dbReference type="GO" id="GO:0044205">
    <property type="term" value="P:'de novo' UMP biosynthetic process"/>
    <property type="evidence" value="ECO:0007669"/>
    <property type="project" value="UniProtKB-UniRule"/>
</dbReference>
<evidence type="ECO:0000256" key="10">
    <source>
        <dbReference type="ARBA" id="ARBA00048639"/>
    </source>
</evidence>
<evidence type="ECO:0000256" key="2">
    <source>
        <dbReference type="ARBA" id="ARBA00004370"/>
    </source>
</evidence>
<dbReference type="GO" id="GO:0005886">
    <property type="term" value="C:plasma membrane"/>
    <property type="evidence" value="ECO:0007669"/>
    <property type="project" value="UniProtKB-SubCell"/>
</dbReference>
<feature type="binding site" evidence="11">
    <location>
        <position position="141"/>
    </location>
    <ligand>
        <name>FMN</name>
        <dbReference type="ChEBI" id="CHEBI:58210"/>
    </ligand>
</feature>
<reference evidence="13 14" key="1">
    <citation type="submission" date="2020-08" db="EMBL/GenBank/DDBJ databases">
        <title>Genomic Encyclopedia of Type Strains, Phase IV (KMG-IV): sequencing the most valuable type-strain genomes for metagenomic binning, comparative biology and taxonomic classification.</title>
        <authorList>
            <person name="Goeker M."/>
        </authorList>
    </citation>
    <scope>NUCLEOTIDE SEQUENCE [LARGE SCALE GENOMIC DNA]</scope>
    <source>
        <strain evidence="13 14">DSM 17328</strain>
    </source>
</reference>
<dbReference type="PROSITE" id="PS00912">
    <property type="entry name" value="DHODEHASE_2"/>
    <property type="match status" value="1"/>
</dbReference>
<dbReference type="UniPathway" id="UPA00070">
    <property type="reaction ID" value="UER00946"/>
</dbReference>
<dbReference type="Proteomes" id="UP000566324">
    <property type="component" value="Unassembled WGS sequence"/>
</dbReference>
<dbReference type="InterPro" id="IPR005719">
    <property type="entry name" value="Dihydroorotate_DH_2"/>
</dbReference>
<evidence type="ECO:0000256" key="1">
    <source>
        <dbReference type="ARBA" id="ARBA00003125"/>
    </source>
</evidence>
<dbReference type="GO" id="GO:0106430">
    <property type="term" value="F:dihydroorotate dehydrogenase (quinone) activity"/>
    <property type="evidence" value="ECO:0007669"/>
    <property type="project" value="UniProtKB-EC"/>
</dbReference>
<dbReference type="InterPro" id="IPR050074">
    <property type="entry name" value="DHO_dehydrogenase"/>
</dbReference>
<evidence type="ECO:0000256" key="4">
    <source>
        <dbReference type="ARBA" id="ARBA00005359"/>
    </source>
</evidence>
<evidence type="ECO:0000313" key="13">
    <source>
        <dbReference type="EMBL" id="MBB4631277.1"/>
    </source>
</evidence>
<dbReference type="PANTHER" id="PTHR48109">
    <property type="entry name" value="DIHYDROOROTATE DEHYDROGENASE (QUINONE), MITOCHONDRIAL-RELATED"/>
    <property type="match status" value="1"/>
</dbReference>
<feature type="binding site" evidence="11">
    <location>
        <begin position="240"/>
        <end position="241"/>
    </location>
    <ligand>
        <name>substrate</name>
    </ligand>
</feature>
<dbReference type="GO" id="GO:0005737">
    <property type="term" value="C:cytoplasm"/>
    <property type="evidence" value="ECO:0007669"/>
    <property type="project" value="InterPro"/>
</dbReference>
<evidence type="ECO:0000313" key="14">
    <source>
        <dbReference type="Proteomes" id="UP000566324"/>
    </source>
</evidence>
<dbReference type="PROSITE" id="PS00911">
    <property type="entry name" value="DHODEHASE_1"/>
    <property type="match status" value="1"/>
</dbReference>
<keyword evidence="8 11" id="KW-0560">Oxidoreductase</keyword>
<keyword evidence="6 11" id="KW-0288">FMN</keyword>
<keyword evidence="14" id="KW-1185">Reference proteome</keyword>
<comment type="cofactor">
    <cofactor evidence="11">
        <name>FMN</name>
        <dbReference type="ChEBI" id="CHEBI:58210"/>
    </cofactor>
    <text evidence="11">Binds 1 FMN per subunit.</text>
</comment>
<feature type="domain" description="Dihydroorotate dehydrogenase catalytic" evidence="12">
    <location>
        <begin position="43"/>
        <end position="334"/>
    </location>
</feature>
<proteinExistence type="inferred from homology"/>
<feature type="binding site" evidence="11">
    <location>
        <position position="291"/>
    </location>
    <ligand>
        <name>FMN</name>
        <dbReference type="ChEBI" id="CHEBI:58210"/>
    </ligand>
</feature>
<feature type="binding site" evidence="11">
    <location>
        <position position="64"/>
    </location>
    <ligand>
        <name>substrate</name>
    </ligand>
</feature>
<dbReference type="NCBIfam" id="TIGR01036">
    <property type="entry name" value="pyrD_sub2"/>
    <property type="match status" value="1"/>
</dbReference>
<comment type="similarity">
    <text evidence="4 11">Belongs to the dihydroorotate dehydrogenase family. Type 2 subfamily.</text>
</comment>
<name>A0A7W7B1I1_9SPHN</name>
<feature type="binding site" evidence="11">
    <location>
        <position position="211"/>
    </location>
    <ligand>
        <name>FMN</name>
        <dbReference type="ChEBI" id="CHEBI:58210"/>
    </ligand>
</feature>
<dbReference type="SUPFAM" id="SSF51395">
    <property type="entry name" value="FMN-linked oxidoreductases"/>
    <property type="match status" value="1"/>
</dbReference>
<feature type="binding site" evidence="11">
    <location>
        <position position="84"/>
    </location>
    <ligand>
        <name>FMN</name>
        <dbReference type="ChEBI" id="CHEBI:58210"/>
    </ligand>
</feature>
<sequence length="350" mass="37108">MQIPYGLVRPVLFKLDAERAHRLSLRLLGAMPPSRIPEDPPSLRTTVAGLRFSNPVGIAAGFDKDAEALNALLRLGFGFVEAGTVTPLPQPGNPKPRMFRLTEDQAVINRLGFNNNGLEQALDKFKERAWHRGPRGVTGLNVGANKDSRDRIADYALSVEHAAPFVDYITVNISSPNTPGLRALQSKDELSALLGRITEARGHRKTPIFLKIAPDVTDADIGDIAVAVVAAGIDGLVVSNTTTARPETLKNRHAAEAGGLSGRPLMRRSTEVLRAFRQATVGAVPLIGVGGIASADDAYAKIRAGASLIQLYTALVYQGPGLVGAIKAGLAAHLRADGFERVSQAVGADA</sequence>
<accession>A0A7W7B1I1</accession>
<gene>
    <name evidence="11" type="primary">pyrD</name>
    <name evidence="13" type="ORF">GGQ98_000884</name>
</gene>
<feature type="active site" description="Nucleophile" evidence="11">
    <location>
        <position position="175"/>
    </location>
</feature>
<organism evidence="13 14">
    <name type="scientific">Sphingosinicella soli</name>
    <dbReference type="NCBI Taxonomy" id="333708"/>
    <lineage>
        <taxon>Bacteria</taxon>
        <taxon>Pseudomonadati</taxon>
        <taxon>Pseudomonadota</taxon>
        <taxon>Alphaproteobacteria</taxon>
        <taxon>Sphingomonadales</taxon>
        <taxon>Sphingosinicellaceae</taxon>
        <taxon>Sphingosinicella</taxon>
    </lineage>
</organism>
<feature type="binding site" evidence="11">
    <location>
        <position position="239"/>
    </location>
    <ligand>
        <name>FMN</name>
        <dbReference type="ChEBI" id="CHEBI:58210"/>
    </ligand>
</feature>
<keyword evidence="5 11" id="KW-0285">Flavoprotein</keyword>
<evidence type="ECO:0000256" key="5">
    <source>
        <dbReference type="ARBA" id="ARBA00022630"/>
    </source>
</evidence>
<feature type="binding site" evidence="11">
    <location>
        <position position="177"/>
    </location>
    <ligand>
        <name>substrate</name>
    </ligand>
</feature>
<dbReference type="Gene3D" id="3.20.20.70">
    <property type="entry name" value="Aldolase class I"/>
    <property type="match status" value="1"/>
</dbReference>
<dbReference type="InterPro" id="IPR001295">
    <property type="entry name" value="Dihydroorotate_DH_CS"/>
</dbReference>
<feature type="binding site" evidence="11">
    <location>
        <position position="172"/>
    </location>
    <ligand>
        <name>FMN</name>
        <dbReference type="ChEBI" id="CHEBI:58210"/>
    </ligand>
</feature>
<protein>
    <recommendedName>
        <fullName evidence="11">Dihydroorotate dehydrogenase (quinone)</fullName>
        <ecNumber evidence="11">1.3.5.2</ecNumber>
    </recommendedName>
    <alternativeName>
        <fullName evidence="11">DHOdehase</fullName>
        <shortName evidence="11">DHOD</shortName>
        <shortName evidence="11">DHODase</shortName>
    </alternativeName>
    <alternativeName>
        <fullName evidence="11">Dihydroorotate oxidase</fullName>
    </alternativeName>
</protein>
<dbReference type="NCBIfam" id="NF003645">
    <property type="entry name" value="PRK05286.1-2"/>
    <property type="match status" value="1"/>
</dbReference>
<dbReference type="CDD" id="cd04738">
    <property type="entry name" value="DHOD_2_like"/>
    <property type="match status" value="1"/>
</dbReference>
<dbReference type="GO" id="GO:0006207">
    <property type="term" value="P:'de novo' pyrimidine nucleobase biosynthetic process"/>
    <property type="evidence" value="ECO:0007669"/>
    <property type="project" value="UniProtKB-UniRule"/>
</dbReference>
<comment type="catalytic activity">
    <reaction evidence="10 11">
        <text>(S)-dihydroorotate + a quinone = orotate + a quinol</text>
        <dbReference type="Rhea" id="RHEA:30187"/>
        <dbReference type="ChEBI" id="CHEBI:24646"/>
        <dbReference type="ChEBI" id="CHEBI:30839"/>
        <dbReference type="ChEBI" id="CHEBI:30864"/>
        <dbReference type="ChEBI" id="CHEBI:132124"/>
        <dbReference type="EC" id="1.3.5.2"/>
    </reaction>
</comment>
<dbReference type="EC" id="1.3.5.2" evidence="11"/>
<evidence type="ECO:0000256" key="6">
    <source>
        <dbReference type="ARBA" id="ARBA00022643"/>
    </source>
</evidence>
<dbReference type="HAMAP" id="MF_00225">
    <property type="entry name" value="DHO_dh_type2"/>
    <property type="match status" value="1"/>
</dbReference>